<sequence>MKSQLNTGEKNPSDLRSISARSNQPCSPVMLRPRTPPPMPKPPNRHPKDYNKLTRDLKARKENHQNKLPRDPRLQDSSLLIPTRNQFGRETEYHYSYVSSLETLKVMLNNPAIRDIYQNAAHDGRDVTGYHDISDGKIVKDNDFFNQRYTLRLAFFQDAFEVCNPLGSYKKSNKMIGLYLSLLNLPPYLCSELKNIKLVILCKEKYQEEFGWREILKPLLRDLKILETDGIDILCGNVTLTFKGSLVCFSGDNLGIHGIGGYVESFGKNKYVCRYCNMPSDEFLAYPSIIKPFRSVEEYRTDASEAQKTGEIVRGIKSNSPLNDLREFHVSKPGLPSYIDHDLFEGFVPYDLWLCIEYFVSNKIMHQDEFMWT</sequence>
<protein>
    <submittedName>
        <fullName evidence="1">Uncharacterized protein</fullName>
    </submittedName>
</protein>
<organism evidence="1 2">
    <name type="scientific">Eretmocerus hayati</name>
    <dbReference type="NCBI Taxonomy" id="131215"/>
    <lineage>
        <taxon>Eukaryota</taxon>
        <taxon>Metazoa</taxon>
        <taxon>Ecdysozoa</taxon>
        <taxon>Arthropoda</taxon>
        <taxon>Hexapoda</taxon>
        <taxon>Insecta</taxon>
        <taxon>Pterygota</taxon>
        <taxon>Neoptera</taxon>
        <taxon>Endopterygota</taxon>
        <taxon>Hymenoptera</taxon>
        <taxon>Apocrita</taxon>
        <taxon>Proctotrupomorpha</taxon>
        <taxon>Chalcidoidea</taxon>
        <taxon>Aphelinidae</taxon>
        <taxon>Aphelininae</taxon>
        <taxon>Eretmocerus</taxon>
    </lineage>
</organism>
<name>A0ACC2P469_9HYME</name>
<proteinExistence type="predicted"/>
<reference evidence="1" key="1">
    <citation type="submission" date="2023-04" db="EMBL/GenBank/DDBJ databases">
        <title>A chromosome-level genome assembly of the parasitoid wasp Eretmocerus hayati.</title>
        <authorList>
            <person name="Zhong Y."/>
            <person name="Liu S."/>
            <person name="Liu Y."/>
        </authorList>
    </citation>
    <scope>NUCLEOTIDE SEQUENCE</scope>
    <source>
        <strain evidence="1">ZJU_SS_LIU_2023</strain>
    </source>
</reference>
<evidence type="ECO:0000313" key="1">
    <source>
        <dbReference type="EMBL" id="KAJ8677329.1"/>
    </source>
</evidence>
<evidence type="ECO:0000313" key="2">
    <source>
        <dbReference type="Proteomes" id="UP001239111"/>
    </source>
</evidence>
<accession>A0ACC2P469</accession>
<gene>
    <name evidence="1" type="ORF">QAD02_013116</name>
</gene>
<comment type="caution">
    <text evidence="1">The sequence shown here is derived from an EMBL/GenBank/DDBJ whole genome shotgun (WGS) entry which is preliminary data.</text>
</comment>
<dbReference type="Proteomes" id="UP001239111">
    <property type="component" value="Chromosome 2"/>
</dbReference>
<keyword evidence="2" id="KW-1185">Reference proteome</keyword>
<dbReference type="EMBL" id="CM056742">
    <property type="protein sequence ID" value="KAJ8677329.1"/>
    <property type="molecule type" value="Genomic_DNA"/>
</dbReference>